<keyword evidence="3" id="KW-1185">Reference proteome</keyword>
<sequence length="95" mass="10254">MKHAQSGNAREAKNPQSDEMDSTGKCSVSKASTAVYIQIHTKMAQSSATEDSKIGPDLSHDIPSYITHVREGGGTARIDERSLLAHTHGEDTMDE</sequence>
<dbReference type="AlphaFoldDB" id="A0A388KTK8"/>
<dbReference type="Proteomes" id="UP000265515">
    <property type="component" value="Unassembled WGS sequence"/>
</dbReference>
<reference evidence="2 3" key="1">
    <citation type="journal article" date="2018" name="Cell">
        <title>The Chara Genome: Secondary Complexity and Implications for Plant Terrestrialization.</title>
        <authorList>
            <person name="Nishiyama T."/>
            <person name="Sakayama H."/>
            <person name="Vries J.D."/>
            <person name="Buschmann H."/>
            <person name="Saint-Marcoux D."/>
            <person name="Ullrich K.K."/>
            <person name="Haas F.B."/>
            <person name="Vanderstraeten L."/>
            <person name="Becker D."/>
            <person name="Lang D."/>
            <person name="Vosolsobe S."/>
            <person name="Rombauts S."/>
            <person name="Wilhelmsson P.K.I."/>
            <person name="Janitza P."/>
            <person name="Kern R."/>
            <person name="Heyl A."/>
            <person name="Rumpler F."/>
            <person name="Villalobos L.I.A.C."/>
            <person name="Clay J.M."/>
            <person name="Skokan R."/>
            <person name="Toyoda A."/>
            <person name="Suzuki Y."/>
            <person name="Kagoshima H."/>
            <person name="Schijlen E."/>
            <person name="Tajeshwar N."/>
            <person name="Catarino B."/>
            <person name="Hetherington A.J."/>
            <person name="Saltykova A."/>
            <person name="Bonnot C."/>
            <person name="Breuninger H."/>
            <person name="Symeonidi A."/>
            <person name="Radhakrishnan G.V."/>
            <person name="Van Nieuwerburgh F."/>
            <person name="Deforce D."/>
            <person name="Chang C."/>
            <person name="Karol K.G."/>
            <person name="Hedrich R."/>
            <person name="Ulvskov P."/>
            <person name="Glockner G."/>
            <person name="Delwiche C.F."/>
            <person name="Petrasek J."/>
            <person name="Van de Peer Y."/>
            <person name="Friml J."/>
            <person name="Beilby M."/>
            <person name="Dolan L."/>
            <person name="Kohara Y."/>
            <person name="Sugano S."/>
            <person name="Fujiyama A."/>
            <person name="Delaux P.-M."/>
            <person name="Quint M."/>
            <person name="TheiBen G."/>
            <person name="Hagemann M."/>
            <person name="Harholt J."/>
            <person name="Dunand C."/>
            <person name="Zachgo S."/>
            <person name="Langdale J."/>
            <person name="Maumus F."/>
            <person name="Straeten D.V.D."/>
            <person name="Gould S.B."/>
            <person name="Rensing S.A."/>
        </authorList>
    </citation>
    <scope>NUCLEOTIDE SEQUENCE [LARGE SCALE GENOMIC DNA]</scope>
    <source>
        <strain evidence="2 3">S276</strain>
    </source>
</reference>
<name>A0A388KTK8_CHABU</name>
<dbReference type="Gramene" id="GBG73342">
    <property type="protein sequence ID" value="GBG73342"/>
    <property type="gene ID" value="CBR_g13063"/>
</dbReference>
<organism evidence="2 3">
    <name type="scientific">Chara braunii</name>
    <name type="common">Braun's stonewort</name>
    <dbReference type="NCBI Taxonomy" id="69332"/>
    <lineage>
        <taxon>Eukaryota</taxon>
        <taxon>Viridiplantae</taxon>
        <taxon>Streptophyta</taxon>
        <taxon>Charophyceae</taxon>
        <taxon>Charales</taxon>
        <taxon>Characeae</taxon>
        <taxon>Chara</taxon>
    </lineage>
</organism>
<gene>
    <name evidence="2" type="ORF">CBR_g13063</name>
</gene>
<evidence type="ECO:0000256" key="1">
    <source>
        <dbReference type="SAM" id="MobiDB-lite"/>
    </source>
</evidence>
<dbReference type="EMBL" id="BFEA01000181">
    <property type="protein sequence ID" value="GBG73342.1"/>
    <property type="molecule type" value="Genomic_DNA"/>
</dbReference>
<feature type="region of interest" description="Disordered" evidence="1">
    <location>
        <begin position="71"/>
        <end position="95"/>
    </location>
</feature>
<evidence type="ECO:0000313" key="3">
    <source>
        <dbReference type="Proteomes" id="UP000265515"/>
    </source>
</evidence>
<evidence type="ECO:0000313" key="2">
    <source>
        <dbReference type="EMBL" id="GBG73342.1"/>
    </source>
</evidence>
<feature type="region of interest" description="Disordered" evidence="1">
    <location>
        <begin position="1"/>
        <end position="27"/>
    </location>
</feature>
<accession>A0A388KTK8</accession>
<protein>
    <submittedName>
        <fullName evidence="2">Uncharacterized protein</fullName>
    </submittedName>
</protein>
<feature type="compositionally biased region" description="Basic and acidic residues" evidence="1">
    <location>
        <begin position="77"/>
        <end position="95"/>
    </location>
</feature>
<comment type="caution">
    <text evidence="2">The sequence shown here is derived from an EMBL/GenBank/DDBJ whole genome shotgun (WGS) entry which is preliminary data.</text>
</comment>
<proteinExistence type="predicted"/>